<dbReference type="Proteomes" id="UP001211907">
    <property type="component" value="Unassembled WGS sequence"/>
</dbReference>
<evidence type="ECO:0000256" key="4">
    <source>
        <dbReference type="ARBA" id="ARBA00022787"/>
    </source>
</evidence>
<evidence type="ECO:0000256" key="2">
    <source>
        <dbReference type="ARBA" id="ARBA00022692"/>
    </source>
</evidence>
<organism evidence="13 14">
    <name type="scientific">Physocladia obscura</name>
    <dbReference type="NCBI Taxonomy" id="109957"/>
    <lineage>
        <taxon>Eukaryota</taxon>
        <taxon>Fungi</taxon>
        <taxon>Fungi incertae sedis</taxon>
        <taxon>Chytridiomycota</taxon>
        <taxon>Chytridiomycota incertae sedis</taxon>
        <taxon>Chytridiomycetes</taxon>
        <taxon>Chytridiales</taxon>
        <taxon>Chytriomycetaceae</taxon>
        <taxon>Physocladia</taxon>
    </lineage>
</organism>
<evidence type="ECO:0000256" key="1">
    <source>
        <dbReference type="ARBA" id="ARBA00004572"/>
    </source>
</evidence>
<dbReference type="Gene3D" id="1.25.40.10">
    <property type="entry name" value="Tetratricopeptide repeat domain"/>
    <property type="match status" value="2"/>
</dbReference>
<dbReference type="EMBL" id="JADGJH010004351">
    <property type="protein sequence ID" value="KAJ3086149.1"/>
    <property type="molecule type" value="Genomic_DNA"/>
</dbReference>
<keyword evidence="4" id="KW-1000">Mitochondrion outer membrane</keyword>
<dbReference type="AlphaFoldDB" id="A0AAD5SQA6"/>
<dbReference type="InterPro" id="IPR019734">
    <property type="entry name" value="TPR_rpt"/>
</dbReference>
<evidence type="ECO:0000313" key="13">
    <source>
        <dbReference type="EMBL" id="KAJ3086149.1"/>
    </source>
</evidence>
<dbReference type="GO" id="GO:0005741">
    <property type="term" value="C:mitochondrial outer membrane"/>
    <property type="evidence" value="ECO:0007669"/>
    <property type="project" value="UniProtKB-SubCell"/>
</dbReference>
<sequence>MSLGGAGSATTATSASTSSLTLRTIAVGVVSVVAIGVGVWLLVPNGRKEKGAATPKGKAGAPGSGLGLGSGSAPVLAGAAGGVVETVKKAGAGNSSKKKKKGGEAKQAEVAGEAEGARDKDKDKDSSKELARARKEEGNRHFGAKDYAAAIAAYTAAIALDGTDAVFYANRAACHANLGDHAACIADATAALRLDARYVKALYRRAQALAASDDLQVFCPPPHAALRCIGLIPNNLALLLPSPHLQSPQAALHDYTAICMLEEFQKDASIQTTDKVLRDLGEREAARVWAQRDARLPSLTFIKAYMDSFRPANFGFSVVQSFPHSLPGDAMLHTAYSAIMAKDWENAMSLLEQTLTLETSSDAIRAFALNSYATFCFLKGDITRAMENLEKSILLDPHNMNTLIKRASIFMERQDLESALRAYETAEAISKTDPDLYYHRGQVRFLTGDINAAIADYRRSLELDNDFVYAHIQLAVAQYKNGDIGEAEKTFTKALKLFSSVPEVFNYYGEVLLDMEKYDGALEKFDRAIEMDPISPLPYINKSILYLQWKRDPLTAEKFCRRATEVDATCDIAYIQLAQLLIHQNRLEDALAAYDSAIAVTRTEAELVNAISCREACAAQLHVSKMYPDVYAKLRGATQGMSLGVL</sequence>
<dbReference type="SUPFAM" id="SSF48452">
    <property type="entry name" value="TPR-like"/>
    <property type="match status" value="1"/>
</dbReference>
<evidence type="ECO:0000313" key="14">
    <source>
        <dbReference type="Proteomes" id="UP001211907"/>
    </source>
</evidence>
<evidence type="ECO:0000256" key="3">
    <source>
        <dbReference type="ARBA" id="ARBA00022737"/>
    </source>
</evidence>
<keyword evidence="5 10" id="KW-0802">TPR repeat</keyword>
<evidence type="ECO:0000256" key="10">
    <source>
        <dbReference type="PROSITE-ProRule" id="PRU00339"/>
    </source>
</evidence>
<keyword evidence="7" id="KW-0496">Mitochondrion</keyword>
<dbReference type="GO" id="GO:0030943">
    <property type="term" value="F:mitochondrion targeting sequence binding"/>
    <property type="evidence" value="ECO:0007669"/>
    <property type="project" value="TreeGrafter"/>
</dbReference>
<reference evidence="13" key="1">
    <citation type="submission" date="2020-05" db="EMBL/GenBank/DDBJ databases">
        <title>Phylogenomic resolution of chytrid fungi.</title>
        <authorList>
            <person name="Stajich J.E."/>
            <person name="Amses K."/>
            <person name="Simmons R."/>
            <person name="Seto K."/>
            <person name="Myers J."/>
            <person name="Bonds A."/>
            <person name="Quandt C.A."/>
            <person name="Barry K."/>
            <person name="Liu P."/>
            <person name="Grigoriev I."/>
            <person name="Longcore J.E."/>
            <person name="James T.Y."/>
        </authorList>
    </citation>
    <scope>NUCLEOTIDE SEQUENCE</scope>
    <source>
        <strain evidence="13">JEL0513</strain>
    </source>
</reference>
<name>A0AAD5SQA6_9FUNG</name>
<feature type="transmembrane region" description="Helical" evidence="12">
    <location>
        <begin position="20"/>
        <end position="43"/>
    </location>
</feature>
<dbReference type="SMART" id="SM00028">
    <property type="entry name" value="TPR"/>
    <property type="match status" value="9"/>
</dbReference>
<feature type="region of interest" description="Disordered" evidence="11">
    <location>
        <begin position="92"/>
        <end position="128"/>
    </location>
</feature>
<keyword evidence="8 12" id="KW-0472">Membrane</keyword>
<gene>
    <name evidence="13" type="primary">TOM70</name>
    <name evidence="13" type="ORF">HK100_008795</name>
</gene>
<feature type="compositionally biased region" description="Basic and acidic residues" evidence="11">
    <location>
        <begin position="115"/>
        <end position="128"/>
    </location>
</feature>
<dbReference type="PANTHER" id="PTHR46208:SF1">
    <property type="entry name" value="MITOCHONDRIAL IMPORT RECEPTOR SUBUNIT TOM70"/>
    <property type="match status" value="1"/>
</dbReference>
<feature type="repeat" description="TPR" evidence="10">
    <location>
        <begin position="434"/>
        <end position="467"/>
    </location>
</feature>
<dbReference type="InterPro" id="IPR011990">
    <property type="entry name" value="TPR-like_helical_dom_sf"/>
</dbReference>
<evidence type="ECO:0000256" key="7">
    <source>
        <dbReference type="ARBA" id="ARBA00023128"/>
    </source>
</evidence>
<dbReference type="Pfam" id="PF13414">
    <property type="entry name" value="TPR_11"/>
    <property type="match status" value="1"/>
</dbReference>
<dbReference type="PROSITE" id="PS50005">
    <property type="entry name" value="TPR"/>
    <property type="match status" value="3"/>
</dbReference>
<evidence type="ECO:0000256" key="8">
    <source>
        <dbReference type="ARBA" id="ARBA00023136"/>
    </source>
</evidence>
<comment type="similarity">
    <text evidence="9">Belongs to the Tom70 family.</text>
</comment>
<keyword evidence="14" id="KW-1185">Reference proteome</keyword>
<dbReference type="GO" id="GO:0030150">
    <property type="term" value="P:protein import into mitochondrial matrix"/>
    <property type="evidence" value="ECO:0007669"/>
    <property type="project" value="TreeGrafter"/>
</dbReference>
<feature type="repeat" description="TPR" evidence="10">
    <location>
        <begin position="502"/>
        <end position="535"/>
    </location>
</feature>
<dbReference type="GO" id="GO:0008320">
    <property type="term" value="F:protein transmembrane transporter activity"/>
    <property type="evidence" value="ECO:0007669"/>
    <property type="project" value="TreeGrafter"/>
</dbReference>
<proteinExistence type="inferred from homology"/>
<evidence type="ECO:0000256" key="9">
    <source>
        <dbReference type="ARBA" id="ARBA00038030"/>
    </source>
</evidence>
<keyword evidence="6 12" id="KW-1133">Transmembrane helix</keyword>
<comment type="caution">
    <text evidence="13">The sequence shown here is derived from an EMBL/GenBank/DDBJ whole genome shotgun (WGS) entry which is preliminary data.</text>
</comment>
<accession>A0AAD5SQA6</accession>
<comment type="subcellular location">
    <subcellularLocation>
        <location evidence="1">Mitochondrion outer membrane</location>
        <topology evidence="1">Single-pass membrane protein</topology>
    </subcellularLocation>
</comment>
<evidence type="ECO:0000256" key="5">
    <source>
        <dbReference type="ARBA" id="ARBA00022803"/>
    </source>
</evidence>
<evidence type="ECO:0000256" key="11">
    <source>
        <dbReference type="SAM" id="MobiDB-lite"/>
    </source>
</evidence>
<keyword evidence="2 12" id="KW-0812">Transmembrane</keyword>
<protein>
    <submittedName>
        <fullName evidence="13">TOM (Translocase of outer membrane) complex component</fullName>
    </submittedName>
</protein>
<evidence type="ECO:0000256" key="6">
    <source>
        <dbReference type="ARBA" id="ARBA00022989"/>
    </source>
</evidence>
<keyword evidence="3" id="KW-0677">Repeat</keyword>
<evidence type="ECO:0000256" key="12">
    <source>
        <dbReference type="SAM" id="Phobius"/>
    </source>
</evidence>
<dbReference type="PROSITE" id="PS50293">
    <property type="entry name" value="TPR_REGION"/>
    <property type="match status" value="1"/>
</dbReference>
<dbReference type="GO" id="GO:0045039">
    <property type="term" value="P:protein insertion into mitochondrial inner membrane"/>
    <property type="evidence" value="ECO:0007669"/>
    <property type="project" value="TreeGrafter"/>
</dbReference>
<dbReference type="PANTHER" id="PTHR46208">
    <property type="entry name" value="MITOCHONDRIAL IMPORT RECEPTOR SUBUNIT TOM70"/>
    <property type="match status" value="1"/>
</dbReference>
<feature type="repeat" description="TPR" evidence="10">
    <location>
        <begin position="366"/>
        <end position="399"/>
    </location>
</feature>
<dbReference type="Pfam" id="PF13174">
    <property type="entry name" value="TPR_6"/>
    <property type="match status" value="1"/>
</dbReference>